<keyword evidence="3" id="KW-0378">Hydrolase</keyword>
<evidence type="ECO:0000313" key="7">
    <source>
        <dbReference type="EMBL" id="KAK4521636.1"/>
    </source>
</evidence>
<evidence type="ECO:0000256" key="4">
    <source>
        <dbReference type="ARBA" id="ARBA00022829"/>
    </source>
</evidence>
<feature type="region of interest" description="Disordered" evidence="5">
    <location>
        <begin position="1126"/>
        <end position="1146"/>
    </location>
</feature>
<dbReference type="InterPro" id="IPR005314">
    <property type="entry name" value="Peptidase_C50"/>
</dbReference>
<dbReference type="EC" id="3.4.22.49" evidence="2"/>
<evidence type="ECO:0000256" key="1">
    <source>
        <dbReference type="ARBA" id="ARBA00000451"/>
    </source>
</evidence>
<proteinExistence type="predicted"/>
<dbReference type="Gene3D" id="1.25.40.10">
    <property type="entry name" value="Tetratricopeptide repeat domain"/>
    <property type="match status" value="1"/>
</dbReference>
<feature type="region of interest" description="Disordered" evidence="5">
    <location>
        <begin position="163"/>
        <end position="202"/>
    </location>
</feature>
<reference evidence="7 8" key="1">
    <citation type="submission" date="2022-11" db="EMBL/GenBank/DDBJ databases">
        <title>Mucor velutinosus strain NIH1002 WGS.</title>
        <authorList>
            <person name="Subramanian P."/>
            <person name="Mullikin J.C."/>
            <person name="Segre J.A."/>
            <person name="Zelazny A.M."/>
        </authorList>
    </citation>
    <scope>NUCLEOTIDE SEQUENCE [LARGE SCALE GENOMIC DNA]</scope>
    <source>
        <strain evidence="7 8">NIH1002</strain>
    </source>
</reference>
<evidence type="ECO:0000259" key="6">
    <source>
        <dbReference type="PROSITE" id="PS51700"/>
    </source>
</evidence>
<dbReference type="GO" id="GO:0072686">
    <property type="term" value="C:mitotic spindle"/>
    <property type="evidence" value="ECO:0007669"/>
    <property type="project" value="TreeGrafter"/>
</dbReference>
<dbReference type="GO" id="GO:0051307">
    <property type="term" value="P:meiotic chromosome separation"/>
    <property type="evidence" value="ECO:0007669"/>
    <property type="project" value="TreeGrafter"/>
</dbReference>
<dbReference type="InterPro" id="IPR011990">
    <property type="entry name" value="TPR-like_helical_dom_sf"/>
</dbReference>
<evidence type="ECO:0000256" key="3">
    <source>
        <dbReference type="ARBA" id="ARBA00022801"/>
    </source>
</evidence>
<dbReference type="PANTHER" id="PTHR12792:SF0">
    <property type="entry name" value="SEPARIN"/>
    <property type="match status" value="1"/>
</dbReference>
<dbReference type="PROSITE" id="PS51700">
    <property type="entry name" value="SEPARIN"/>
    <property type="match status" value="1"/>
</dbReference>
<dbReference type="GO" id="GO:0005634">
    <property type="term" value="C:nucleus"/>
    <property type="evidence" value="ECO:0007669"/>
    <property type="project" value="InterPro"/>
</dbReference>
<dbReference type="RefSeq" id="XP_064688302.1">
    <property type="nucleotide sequence ID" value="XM_064823477.1"/>
</dbReference>
<dbReference type="InterPro" id="IPR019734">
    <property type="entry name" value="TPR_rpt"/>
</dbReference>
<accession>A0AAN7DTE0</accession>
<feature type="domain" description="Peptidase C50" evidence="6">
    <location>
        <begin position="1875"/>
        <end position="1970"/>
    </location>
</feature>
<gene>
    <name evidence="7" type="ORF">ATC70_004166</name>
</gene>
<dbReference type="Proteomes" id="UP001304243">
    <property type="component" value="Unassembled WGS sequence"/>
</dbReference>
<evidence type="ECO:0000256" key="5">
    <source>
        <dbReference type="SAM" id="MobiDB-lite"/>
    </source>
</evidence>
<comment type="catalytic activity">
    <reaction evidence="1">
        <text>All bonds known to be hydrolyzed by this endopeptidase have arginine in P1 and an acidic residue in P4. P6 is often occupied by an acidic residue or by a hydroxy-amino-acid residue, the phosphorylation of which enhances cleavage.</text>
        <dbReference type="EC" id="3.4.22.49"/>
    </reaction>
</comment>
<evidence type="ECO:0000313" key="8">
    <source>
        <dbReference type="Proteomes" id="UP001304243"/>
    </source>
</evidence>
<keyword evidence="8" id="KW-1185">Reference proteome</keyword>
<feature type="compositionally biased region" description="Low complexity" evidence="5">
    <location>
        <begin position="193"/>
        <end position="202"/>
    </location>
</feature>
<dbReference type="Pfam" id="PF03568">
    <property type="entry name" value="Separin_C"/>
    <property type="match status" value="1"/>
</dbReference>
<dbReference type="InterPro" id="IPR030397">
    <property type="entry name" value="SEPARIN_core_dom"/>
</dbReference>
<dbReference type="GO" id="GO:0005737">
    <property type="term" value="C:cytoplasm"/>
    <property type="evidence" value="ECO:0007669"/>
    <property type="project" value="TreeGrafter"/>
</dbReference>
<organism evidence="7 8">
    <name type="scientific">Mucor velutinosus</name>
    <dbReference type="NCBI Taxonomy" id="708070"/>
    <lineage>
        <taxon>Eukaryota</taxon>
        <taxon>Fungi</taxon>
        <taxon>Fungi incertae sedis</taxon>
        <taxon>Mucoromycota</taxon>
        <taxon>Mucoromycotina</taxon>
        <taxon>Mucoromycetes</taxon>
        <taxon>Mucorales</taxon>
        <taxon>Mucorineae</taxon>
        <taxon>Mucoraceae</taxon>
        <taxon>Mucor</taxon>
    </lineage>
</organism>
<keyword evidence="4" id="KW-0159">Chromosome partition</keyword>
<feature type="compositionally biased region" description="Low complexity" evidence="5">
    <location>
        <begin position="163"/>
        <end position="177"/>
    </location>
</feature>
<dbReference type="SUPFAM" id="SSF48452">
    <property type="entry name" value="TPR-like"/>
    <property type="match status" value="2"/>
</dbReference>
<dbReference type="PANTHER" id="PTHR12792">
    <property type="entry name" value="EXTRA SPINDLE POLES 1-RELATED"/>
    <property type="match status" value="1"/>
</dbReference>
<dbReference type="GO" id="GO:0006508">
    <property type="term" value="P:proteolysis"/>
    <property type="evidence" value="ECO:0007669"/>
    <property type="project" value="InterPro"/>
</dbReference>
<name>A0AAN7DTE0_9FUNG</name>
<evidence type="ECO:0000256" key="2">
    <source>
        <dbReference type="ARBA" id="ARBA00012489"/>
    </source>
</evidence>
<comment type="caution">
    <text evidence="7">The sequence shown here is derived from an EMBL/GenBank/DDBJ whole genome shotgun (WGS) entry which is preliminary data.</text>
</comment>
<dbReference type="GeneID" id="89947852"/>
<dbReference type="EMBL" id="JASEJX010000001">
    <property type="protein sequence ID" value="KAK4521636.1"/>
    <property type="molecule type" value="Genomic_DNA"/>
</dbReference>
<dbReference type="GO" id="GO:0004197">
    <property type="term" value="F:cysteine-type endopeptidase activity"/>
    <property type="evidence" value="ECO:0007669"/>
    <property type="project" value="InterPro"/>
</dbReference>
<sequence>MTDLASGLLIQLKDYATCNDDLAVHIRRTVLEPFQVDVSRPDSIRKPPPTPARFKQMATQLAPVAMRIVNQNIEALIGLKSAKTSNYTVAVNCLVDTSFYALSALRHMNTFTALKPLDIEKTTSNLIGKMVDLGEYNRALDELLKFRLVLASVAKVELTSGASKASTGKSSSTATTTQPMKGVLTESFNKQPSSSTRAATTAASEPIITNQWEDDILNKYADLFQFPIKPNINDRTMILLILAYQMNAIRCWCELQDGALAKYIPYFMEKSGNFFDWCVQLLNVDATTAKKQLDTLQRLLYKVANKFPLTEEAALHSHSIQNIALKALATSGSVPLKLVLDRLVRIGITYEKSTKQTSYSHLEKCCNGFLEQFQPNVNNLAEMDSYFVLCEYAAYVSRKAKSYKGAFYAYKYMIRPLRDIIESKSSCSFYYAAYAANAKLALGSVQMDKMVLNDTFADITTTLNESIACLGLITTSTDQPQDQHLEQALYNLCKSIEGFRLSCKRLFEHISDKTKQALIQRKNEPFKTPPRQEDLVTPSDFGQWNSIVAHIKNALQQCSETLSTTICLAKAASDAKRSTTQEDIMISYIDIMVLLARMQFNIKDQDSYAQAYDYLTNAEEMCADKKYTSGYRWLSGSYYNLGTAMIKTEMYTEAVFPIRKASSLLEKDSERANTNEGRLQLCKRYEVLGICCQKTKRFEDAISAFRLALKRIPMSEIEKFVSKADTTAVSTVMEQDTLIPKLIDRFLRASVIDPDQESIHFASEHINLSTINSIQKCFIYECELKVWHALSVKMKLYKYELFIMERLLQVYDAENFPLRRARVLLSQVKIERNKPSDKDQCTRAALACAKEASSLLKVQDYAQDTNLLNYRRHYLALSNSWMALCSRELKEPPSSHTFTSTLQQWGILLKKITPIYYSGDSSKLDIKQVYDEIDDLDQFYDHMRMLADLFSITGERIHQICALRMLLKLNNGLRDTQVDHISESIVLSATIGKLYCDLGYTGKAAIEFMHAKKAVSSKPCNNHAELVYLVNYAYYLACIGDFDTSMEVFASAKFVWQNTPAVDQRDPLTTVKTYTTRCMLLADVYSTLSLIQANTEDIDSAIDSATASLQLLNKCIQIVQKSQEKEQQKQKTELEDPFNSPPPEQQEARKIVFREAQWTMAQKISSSLHTLAQLLVKKGSPNEAKYFVKQAPLLAEKVNSSAMLFDAHLEASAFYLRCGDREKSQDEMEIAVRYKEPVGGLAQVKYKVALANLAVANALFEIAVQSYDEANEHLLQLSDKQEIAALERLIDANQERGTRDKVAFADEANDADMYECYPLQQSIISYEICKAVALADEGNIQDALALLDSFDVTTLSASNEIELIATVGHLRLRMIRQDCTMRPEERLLFNEAVVSPAMKTQVSRGSLIKKPTMDHELRAMRDALGQSMNHMNEAYRNGWIRERPITMEQLCRETSYATLLNQQLSINNRMTTSDNSLQSTYYMSMAHGINMRREMQYCLGIKLNQTFAGHAPSDKEWPPMNTKEKQTYYDRLARMSRNPGWLQGHLKTLQDLYQEESELDDTSFQAKFVDILPSHWTVCSLSLDVVHGDLYAVQLKAREPPFAVKLPLGRASQRPANESAASYDTVQYADAVKELRAIIQGSDETIADSANCNHAGEIEAWWSKRKNLDARLKKLLDTMESQWFSGFKGLLTGRCQEYREELVKFQKAMNEITFKTVNSVTATKLKVELSLAFCRVVVRLGRHPAQRDLEDVSYFALSCYEAQNIQIDYTKIDFKKLTEHIRLLITRYHERSVMAGVDSTKNIPNDHVILILDKHLQMFPLESMPVLRPQSASRLPCLSFLRDRILYTQFHNSKEAYDDFGLTATNEWTDLTVSKRSAFYVLNPGGDLKDTQKEFEPIFKDVPEWDGIIESMPLEMQCKDALQSRDIYMYFGHSAGQAFMRGTTVRQLPNCAVSLLMGCSSGIMEAHGEFDLNGYVLNYLLAGSPAVVANLWDVTDRSIDKLTKYMLHSWGMLKKKSSETPKSLVQAVSESRNQCKLGYLIGAAPVVYGIPVYLKNTQ</sequence>
<protein>
    <recommendedName>
        <fullName evidence="2">separase</fullName>
        <ecNumber evidence="2">3.4.22.49</ecNumber>
    </recommendedName>
</protein>
<dbReference type="SMART" id="SM00028">
    <property type="entry name" value="TPR"/>
    <property type="match status" value="3"/>
</dbReference>